<evidence type="ECO:0000313" key="5">
    <source>
        <dbReference type="EMBL" id="SDL36069.1"/>
    </source>
</evidence>
<dbReference type="SUPFAM" id="SSF53448">
    <property type="entry name" value="Nucleotide-diphospho-sugar transferases"/>
    <property type="match status" value="1"/>
</dbReference>
<feature type="transmembrane region" description="Helical" evidence="4">
    <location>
        <begin position="32"/>
        <end position="53"/>
    </location>
</feature>
<keyword evidence="4" id="KW-0812">Transmembrane</keyword>
<dbReference type="PANTHER" id="PTHR43630:SF1">
    <property type="entry name" value="POLY-BETA-1,6-N-ACETYL-D-GLUCOSAMINE SYNTHASE"/>
    <property type="match status" value="1"/>
</dbReference>
<keyword evidence="3 5" id="KW-0808">Transferase</keyword>
<accession>A0A1G9JER5</accession>
<dbReference type="GO" id="GO:0016757">
    <property type="term" value="F:glycosyltransferase activity"/>
    <property type="evidence" value="ECO:0007669"/>
    <property type="project" value="UniProtKB-KW"/>
</dbReference>
<dbReference type="Proteomes" id="UP000199068">
    <property type="component" value="Unassembled WGS sequence"/>
</dbReference>
<dbReference type="Pfam" id="PF13641">
    <property type="entry name" value="Glyco_tranf_2_3"/>
    <property type="match status" value="1"/>
</dbReference>
<organism evidence="5 6">
    <name type="scientific">Romboutsia lituseburensis DSM 797</name>
    <dbReference type="NCBI Taxonomy" id="1121325"/>
    <lineage>
        <taxon>Bacteria</taxon>
        <taxon>Bacillati</taxon>
        <taxon>Bacillota</taxon>
        <taxon>Clostridia</taxon>
        <taxon>Peptostreptococcales</taxon>
        <taxon>Peptostreptococcaceae</taxon>
        <taxon>Romboutsia</taxon>
    </lineage>
</organism>
<comment type="similarity">
    <text evidence="1">Belongs to the glycosyltransferase 2 family.</text>
</comment>
<evidence type="ECO:0000313" key="6">
    <source>
        <dbReference type="Proteomes" id="UP000199068"/>
    </source>
</evidence>
<keyword evidence="4" id="KW-1133">Transmembrane helix</keyword>
<dbReference type="Gene3D" id="3.90.550.10">
    <property type="entry name" value="Spore Coat Polysaccharide Biosynthesis Protein SpsA, Chain A"/>
    <property type="match status" value="1"/>
</dbReference>
<evidence type="ECO:0000256" key="1">
    <source>
        <dbReference type="ARBA" id="ARBA00006739"/>
    </source>
</evidence>
<protein>
    <submittedName>
        <fullName evidence="5">Biofilm PGA synthesis N-glycosyltransferase PgaC</fullName>
    </submittedName>
</protein>
<dbReference type="InterPro" id="IPR029044">
    <property type="entry name" value="Nucleotide-diphossugar_trans"/>
</dbReference>
<dbReference type="AlphaFoldDB" id="A0A1G9JER5"/>
<name>A0A1G9JER5_9FIRM</name>
<evidence type="ECO:0000256" key="2">
    <source>
        <dbReference type="ARBA" id="ARBA00022676"/>
    </source>
</evidence>
<dbReference type="RefSeq" id="WP_242872367.1">
    <property type="nucleotide sequence ID" value="NZ_FNGW01000001.1"/>
</dbReference>
<gene>
    <name evidence="5" type="ORF">SAMN04515677_101624</name>
</gene>
<proteinExistence type="inferred from homology"/>
<feature type="transmembrane region" description="Helical" evidence="4">
    <location>
        <begin position="389"/>
        <end position="410"/>
    </location>
</feature>
<keyword evidence="4" id="KW-0472">Membrane</keyword>
<dbReference type="CDD" id="cd06423">
    <property type="entry name" value="CESA_like"/>
    <property type="match status" value="1"/>
</dbReference>
<feature type="transmembrane region" description="Helical" evidence="4">
    <location>
        <begin position="353"/>
        <end position="377"/>
    </location>
</feature>
<dbReference type="STRING" id="1121325.SAMN04515677_101624"/>
<sequence>MSNYDEEIKKGLDMEKVDYKYYDNIKKSKSNIYITTTQKFILSLILSCVWMIFSYNISKPWIHDLSEIVGPVWSFIIISGVAYVPGFMNAFLVVSLLLDKQPIRKISNPYESVTLLIAAYNEEAGIYDTLRYVNEQRYNGKINIVVIDNNSSDETASEVERAKKDFDTNITLLKETKPGKFNALNKGLKYVKTKYVITLDADTIIHKDAINNLVSRMVSSPDDVCAVAGSMLVRNSRDNILAKMQEWDYFLSIASIKRMQGLYQGTLVAQGAFSIYKTDIVRNLGGWADAIGEDIILTWKILSQNKRVYFEPKAIAFTDVPTKLSHFAKQRSRWARGMIEGIREVKPWQQPKVFFKFLTGIDLLIPYMDFSYTFFWIPGLILAVFFHKYYIVGPMMIFVLPLTLVSFYILYRYQAYNVFKDMNLKVRKNILGLTLFLLTYQMIMSPVSLYGYMQEMLGLKRVWK</sequence>
<evidence type="ECO:0000256" key="3">
    <source>
        <dbReference type="ARBA" id="ARBA00022679"/>
    </source>
</evidence>
<feature type="transmembrane region" description="Helical" evidence="4">
    <location>
        <begin position="430"/>
        <end position="453"/>
    </location>
</feature>
<feature type="transmembrane region" description="Helical" evidence="4">
    <location>
        <begin position="73"/>
        <end position="98"/>
    </location>
</feature>
<evidence type="ECO:0000256" key="4">
    <source>
        <dbReference type="SAM" id="Phobius"/>
    </source>
</evidence>
<keyword evidence="6" id="KW-1185">Reference proteome</keyword>
<reference evidence="5 6" key="1">
    <citation type="submission" date="2016-10" db="EMBL/GenBank/DDBJ databases">
        <authorList>
            <person name="de Groot N.N."/>
        </authorList>
    </citation>
    <scope>NUCLEOTIDE SEQUENCE [LARGE SCALE GENOMIC DNA]</scope>
    <source>
        <strain evidence="5 6">DSM 797</strain>
    </source>
</reference>
<dbReference type="PANTHER" id="PTHR43630">
    <property type="entry name" value="POLY-BETA-1,6-N-ACETYL-D-GLUCOSAMINE SYNTHASE"/>
    <property type="match status" value="1"/>
</dbReference>
<dbReference type="EMBL" id="FNGW01000001">
    <property type="protein sequence ID" value="SDL36069.1"/>
    <property type="molecule type" value="Genomic_DNA"/>
</dbReference>
<keyword evidence="2" id="KW-0328">Glycosyltransferase</keyword>